<dbReference type="InterPro" id="IPR014756">
    <property type="entry name" value="Ig_E-set"/>
</dbReference>
<proteinExistence type="predicted"/>
<gene>
    <name evidence="3" type="ORF">C7378_0631</name>
</gene>
<accession>A0A4R1LBB2</accession>
<keyword evidence="4" id="KW-1185">Reference proteome</keyword>
<dbReference type="InterPro" id="IPR050583">
    <property type="entry name" value="Mycobacterial_A85_antigen"/>
</dbReference>
<dbReference type="GO" id="GO:0016747">
    <property type="term" value="F:acyltransferase activity, transferring groups other than amino-acyl groups"/>
    <property type="evidence" value="ECO:0007669"/>
    <property type="project" value="TreeGrafter"/>
</dbReference>
<dbReference type="InterPro" id="IPR013783">
    <property type="entry name" value="Ig-like_fold"/>
</dbReference>
<organism evidence="3 4">
    <name type="scientific">Acidipila rosea</name>
    <dbReference type="NCBI Taxonomy" id="768535"/>
    <lineage>
        <taxon>Bacteria</taxon>
        <taxon>Pseudomonadati</taxon>
        <taxon>Acidobacteriota</taxon>
        <taxon>Terriglobia</taxon>
        <taxon>Terriglobales</taxon>
        <taxon>Acidobacteriaceae</taxon>
        <taxon>Acidipila</taxon>
    </lineage>
</organism>
<dbReference type="GO" id="GO:0004553">
    <property type="term" value="F:hydrolase activity, hydrolyzing O-glycosyl compounds"/>
    <property type="evidence" value="ECO:0007669"/>
    <property type="project" value="InterPro"/>
</dbReference>
<dbReference type="SUPFAM" id="SSF53474">
    <property type="entry name" value="alpha/beta-Hydrolases"/>
    <property type="match status" value="1"/>
</dbReference>
<dbReference type="OrthoDB" id="9777383at2"/>
<feature type="signal peptide" evidence="1">
    <location>
        <begin position="1"/>
        <end position="26"/>
    </location>
</feature>
<keyword evidence="1" id="KW-0732">Signal</keyword>
<comment type="caution">
    <text evidence="3">The sequence shown here is derived from an EMBL/GenBank/DDBJ whole genome shotgun (WGS) entry which is preliminary data.</text>
</comment>
<dbReference type="InterPro" id="IPR029058">
    <property type="entry name" value="AB_hydrolase_fold"/>
</dbReference>
<dbReference type="Proteomes" id="UP000295210">
    <property type="component" value="Unassembled WGS sequence"/>
</dbReference>
<evidence type="ECO:0000313" key="3">
    <source>
        <dbReference type="EMBL" id="TCK75645.1"/>
    </source>
</evidence>
<sequence>MMQVRSRFLSPVSVFGALCVGLGVHAQQAPQQPAAQPPRPAMQMPAPTPNDTLKSVEVTPDRHVRFRIWAPNAIEVKLHAEGPEATPGITPEETGKYMAGVPLTKGDQGVWEATIGPIEPGMYRYTFTVDGVSTTDPRNPLTSQSLTHASSMYEVPGADFMEYKAGVPHGVIATIYYDSSATGGQRRMHVYTPPGYENGSARLPVLYLLHGGGDSDDSWPTVGRAGAILDNLIASGKAVPMLIVMPAGHVSTDFRLTPGARMGHDAFNDDLVKVVLPYIDAHYRTVADRDHRAIAGLSMGGLQTLNIALDDSSDFAYVGVFSSGWFPNAIKEEQDTDVAQYRASGKPFRLFWVDAGKYDIALQNSHATVAVLKDAGIHVEEHESGGFHAWPNWRDYLHQFAALVFKSPEAQ</sequence>
<dbReference type="InterPro" id="IPR000801">
    <property type="entry name" value="Esterase-like"/>
</dbReference>
<dbReference type="EMBL" id="SMGK01000001">
    <property type="protein sequence ID" value="TCK75645.1"/>
    <property type="molecule type" value="Genomic_DNA"/>
</dbReference>
<dbReference type="Pfam" id="PF02922">
    <property type="entry name" value="CBM_48"/>
    <property type="match status" value="1"/>
</dbReference>
<evidence type="ECO:0000259" key="2">
    <source>
        <dbReference type="Pfam" id="PF02922"/>
    </source>
</evidence>
<protein>
    <submittedName>
        <fullName evidence="3">Enterochelin esterase family protein</fullName>
    </submittedName>
</protein>
<dbReference type="Gene3D" id="3.40.50.1820">
    <property type="entry name" value="alpha/beta hydrolase"/>
    <property type="match status" value="1"/>
</dbReference>
<dbReference type="AlphaFoldDB" id="A0A4R1LBB2"/>
<evidence type="ECO:0000256" key="1">
    <source>
        <dbReference type="SAM" id="SignalP"/>
    </source>
</evidence>
<dbReference type="CDD" id="cd11294">
    <property type="entry name" value="E_set_Esterase_like_N"/>
    <property type="match status" value="1"/>
</dbReference>
<reference evidence="3 4" key="1">
    <citation type="submission" date="2019-03" db="EMBL/GenBank/DDBJ databases">
        <title>Genomic Encyclopedia of Type Strains, Phase IV (KMG-IV): sequencing the most valuable type-strain genomes for metagenomic binning, comparative biology and taxonomic classification.</title>
        <authorList>
            <person name="Goeker M."/>
        </authorList>
    </citation>
    <scope>NUCLEOTIDE SEQUENCE [LARGE SCALE GENOMIC DNA]</scope>
    <source>
        <strain evidence="3 4">DSM 103428</strain>
    </source>
</reference>
<dbReference type="SUPFAM" id="SSF81296">
    <property type="entry name" value="E set domains"/>
    <property type="match status" value="1"/>
</dbReference>
<name>A0A4R1LBB2_9BACT</name>
<dbReference type="PANTHER" id="PTHR48098">
    <property type="entry name" value="ENTEROCHELIN ESTERASE-RELATED"/>
    <property type="match status" value="1"/>
</dbReference>
<evidence type="ECO:0000313" key="4">
    <source>
        <dbReference type="Proteomes" id="UP000295210"/>
    </source>
</evidence>
<dbReference type="Pfam" id="PF00756">
    <property type="entry name" value="Esterase"/>
    <property type="match status" value="1"/>
</dbReference>
<feature type="chain" id="PRO_5020580138" evidence="1">
    <location>
        <begin position="27"/>
        <end position="411"/>
    </location>
</feature>
<dbReference type="PANTHER" id="PTHR48098:SF1">
    <property type="entry name" value="DIACYLGLYCEROL ACYLTRANSFERASE_MYCOLYLTRANSFERASE AG85A"/>
    <property type="match status" value="1"/>
</dbReference>
<dbReference type="GO" id="GO:0005975">
    <property type="term" value="P:carbohydrate metabolic process"/>
    <property type="evidence" value="ECO:0007669"/>
    <property type="project" value="InterPro"/>
</dbReference>
<feature type="domain" description="Glycoside hydrolase family 13 N-terminal" evidence="2">
    <location>
        <begin position="60"/>
        <end position="132"/>
    </location>
</feature>
<dbReference type="Gene3D" id="2.60.40.10">
    <property type="entry name" value="Immunoglobulins"/>
    <property type="match status" value="1"/>
</dbReference>
<dbReference type="InterPro" id="IPR004193">
    <property type="entry name" value="Glyco_hydro_13_N"/>
</dbReference>